<dbReference type="OrthoDB" id="124878at2759"/>
<evidence type="ECO:0000313" key="1">
    <source>
        <dbReference type="EMBL" id="OWZ01222.1"/>
    </source>
</evidence>
<name>A0A225V7D8_9STRA</name>
<reference evidence="2" key="1">
    <citation type="submission" date="2017-03" db="EMBL/GenBank/DDBJ databases">
        <title>Phytopthora megakarya and P. palmivora, two closely related causual agents of cacao black pod achieved similar genome size and gene model numbers by different mechanisms.</title>
        <authorList>
            <person name="Ali S."/>
            <person name="Shao J."/>
            <person name="Larry D.J."/>
            <person name="Kronmiller B."/>
            <person name="Shen D."/>
            <person name="Strem M.D."/>
            <person name="Melnick R.L."/>
            <person name="Guiltinan M.J."/>
            <person name="Tyler B.M."/>
            <person name="Meinhardt L.W."/>
            <person name="Bailey B.A."/>
        </authorList>
    </citation>
    <scope>NUCLEOTIDE SEQUENCE [LARGE SCALE GENOMIC DNA]</scope>
    <source>
        <strain evidence="2">zdho120</strain>
    </source>
</reference>
<evidence type="ECO:0000313" key="2">
    <source>
        <dbReference type="Proteomes" id="UP000198211"/>
    </source>
</evidence>
<accession>A0A225V7D8</accession>
<dbReference type="Proteomes" id="UP000198211">
    <property type="component" value="Unassembled WGS sequence"/>
</dbReference>
<comment type="caution">
    <text evidence="1">The sequence shown here is derived from an EMBL/GenBank/DDBJ whole genome shotgun (WGS) entry which is preliminary data.</text>
</comment>
<gene>
    <name evidence="1" type="ORF">PHMEG_00027441</name>
</gene>
<sequence>MAHSALPRRSENTHIFPVVHVSKIKLVKIFPDRPVAHLNGSEGDWVGFDEALLPEDSWIQDRDPDE</sequence>
<dbReference type="EMBL" id="NBNE01007008">
    <property type="protein sequence ID" value="OWZ01222.1"/>
    <property type="molecule type" value="Genomic_DNA"/>
</dbReference>
<evidence type="ECO:0008006" key="3">
    <source>
        <dbReference type="Google" id="ProtNLM"/>
    </source>
</evidence>
<keyword evidence="2" id="KW-1185">Reference proteome</keyword>
<organism evidence="1 2">
    <name type="scientific">Phytophthora megakarya</name>
    <dbReference type="NCBI Taxonomy" id="4795"/>
    <lineage>
        <taxon>Eukaryota</taxon>
        <taxon>Sar</taxon>
        <taxon>Stramenopiles</taxon>
        <taxon>Oomycota</taxon>
        <taxon>Peronosporomycetes</taxon>
        <taxon>Peronosporales</taxon>
        <taxon>Peronosporaceae</taxon>
        <taxon>Phytophthora</taxon>
    </lineage>
</organism>
<protein>
    <recommendedName>
        <fullName evidence="3">Reverse transcriptase</fullName>
    </recommendedName>
</protein>
<proteinExistence type="predicted"/>
<dbReference type="AlphaFoldDB" id="A0A225V7D8"/>